<sequence>MIAYENGPHVVTWELTRACQLHCRHCRAQAIPRRNPGELALDEMLPVLDDLAQGFTRPPVLVLTGGDPLERPDLDLIIKAARGRGLTVAVAPSVTPNLTPEVIHRWKTLGVHAVSLSIDGPTAEIHDRFRGFRGIFDRSLAIAKAITDEGIALQINTSVGRQTVDQLPLMGDLVRRLEASSWEVFFVIPTGRARLEDALSAEEIEKALHWLADWKETFPFRVTTVGAPQWVRILHAHHPEMPPHVIAREARGFAFIDHRGEVYPNGYLPISAGNVRHTPLSRLYRESPLFRSLRDSSRFLGGCGTCDYRDTCGGSRARAYAVTGNPLGADPGCPYAVMADAG</sequence>
<evidence type="ECO:0000313" key="8">
    <source>
        <dbReference type="EMBL" id="AEW04347.1"/>
    </source>
</evidence>
<dbReference type="CDD" id="cd01335">
    <property type="entry name" value="Radical_SAM"/>
    <property type="match status" value="1"/>
</dbReference>
<dbReference type="PIRSF" id="PIRSF037420">
    <property type="entry name" value="PQQ_syn_pqqE"/>
    <property type="match status" value="1"/>
</dbReference>
<name>G8TS21_SULAD</name>
<dbReference type="HOGENOM" id="CLU_009273_4_0_9"/>
<dbReference type="SMART" id="SM00729">
    <property type="entry name" value="Elp3"/>
    <property type="match status" value="1"/>
</dbReference>
<dbReference type="InterPro" id="IPR013785">
    <property type="entry name" value="Aldolase_TIM"/>
</dbReference>
<evidence type="ECO:0000256" key="5">
    <source>
        <dbReference type="ARBA" id="ARBA00023004"/>
    </source>
</evidence>
<dbReference type="AlphaFoldDB" id="G8TS21"/>
<evidence type="ECO:0000256" key="3">
    <source>
        <dbReference type="ARBA" id="ARBA00022691"/>
    </source>
</evidence>
<keyword evidence="3" id="KW-0949">S-adenosyl-L-methionine</keyword>
<dbReference type="InterPro" id="IPR017200">
    <property type="entry name" value="PqqE-like"/>
</dbReference>
<reference evidence="9" key="1">
    <citation type="submission" date="2011-12" db="EMBL/GenBank/DDBJ databases">
        <title>The complete genome of chromosome of Sulfobacillus acidophilus DSM 10332.</title>
        <authorList>
            <person name="Lucas S."/>
            <person name="Han J."/>
            <person name="Lapidus A."/>
            <person name="Bruce D."/>
            <person name="Goodwin L."/>
            <person name="Pitluck S."/>
            <person name="Peters L."/>
            <person name="Kyrpides N."/>
            <person name="Mavromatis K."/>
            <person name="Ivanova N."/>
            <person name="Mikhailova N."/>
            <person name="Chertkov O."/>
            <person name="Saunders E."/>
            <person name="Detter J.C."/>
            <person name="Tapia R."/>
            <person name="Han C."/>
            <person name="Land M."/>
            <person name="Hauser L."/>
            <person name="Markowitz V."/>
            <person name="Cheng J.-F."/>
            <person name="Hugenholtz P."/>
            <person name="Woyke T."/>
            <person name="Wu D."/>
            <person name="Pukall R."/>
            <person name="Gehrich-Schroeter G."/>
            <person name="Schneider S."/>
            <person name="Klenk H.-P."/>
            <person name="Eisen J.A."/>
        </authorList>
    </citation>
    <scope>NUCLEOTIDE SEQUENCE [LARGE SCALE GENOMIC DNA]</scope>
    <source>
        <strain evidence="9">ATCC 700253 / DSM 10332 / NAL</strain>
    </source>
</reference>
<dbReference type="GO" id="GO:0046872">
    <property type="term" value="F:metal ion binding"/>
    <property type="evidence" value="ECO:0007669"/>
    <property type="project" value="UniProtKB-KW"/>
</dbReference>
<reference evidence="8 9" key="2">
    <citation type="journal article" date="2012" name="Stand. Genomic Sci.">
        <title>Complete genome sequence of the moderately thermophilic mineral-sulfide-oxidizing firmicute Sulfobacillus acidophilus type strain (NAL(T)).</title>
        <authorList>
            <person name="Anderson I."/>
            <person name="Chertkov O."/>
            <person name="Chen A."/>
            <person name="Saunders E."/>
            <person name="Lapidus A."/>
            <person name="Nolan M."/>
            <person name="Lucas S."/>
            <person name="Hammon N."/>
            <person name="Deshpande S."/>
            <person name="Cheng J.F."/>
            <person name="Han C."/>
            <person name="Tapia R."/>
            <person name="Goodwin L.A."/>
            <person name="Pitluck S."/>
            <person name="Liolios K."/>
            <person name="Pagani I."/>
            <person name="Ivanova N."/>
            <person name="Mikhailova N."/>
            <person name="Pati A."/>
            <person name="Palaniappan K."/>
            <person name="Land M."/>
            <person name="Pan C."/>
            <person name="Rohde M."/>
            <person name="Pukall R."/>
            <person name="Goker M."/>
            <person name="Detter J.C."/>
            <person name="Woyke T."/>
            <person name="Bristow J."/>
            <person name="Eisen J.A."/>
            <person name="Markowitz V."/>
            <person name="Hugenholtz P."/>
            <person name="Kyrpides N.C."/>
            <person name="Klenk H.P."/>
            <person name="Mavromatis K."/>
        </authorList>
    </citation>
    <scope>NUCLEOTIDE SEQUENCE [LARGE SCALE GENOMIC DNA]</scope>
    <source>
        <strain evidence="9">ATCC 700253 / DSM 10332 / NAL</strain>
    </source>
</reference>
<keyword evidence="4" id="KW-0479">Metal-binding</keyword>
<dbReference type="PATRIC" id="fig|679936.5.peg.895"/>
<dbReference type="InterPro" id="IPR007197">
    <property type="entry name" value="rSAM"/>
</dbReference>
<dbReference type="SUPFAM" id="SSF102114">
    <property type="entry name" value="Radical SAM enzymes"/>
    <property type="match status" value="1"/>
</dbReference>
<keyword evidence="5" id="KW-0408">Iron</keyword>
<dbReference type="EMBL" id="CP003179">
    <property type="protein sequence ID" value="AEW04347.1"/>
    <property type="molecule type" value="Genomic_DNA"/>
</dbReference>
<keyword evidence="9" id="KW-1185">Reference proteome</keyword>
<dbReference type="SFLD" id="SFLDG01067">
    <property type="entry name" value="SPASM/twitch_domain_containing"/>
    <property type="match status" value="1"/>
</dbReference>
<dbReference type="SFLD" id="SFLDS00029">
    <property type="entry name" value="Radical_SAM"/>
    <property type="match status" value="1"/>
</dbReference>
<proteinExistence type="predicted"/>
<evidence type="ECO:0000256" key="6">
    <source>
        <dbReference type="ARBA" id="ARBA00023014"/>
    </source>
</evidence>
<protein>
    <submittedName>
        <fullName evidence="8">Radical SAM domain protein</fullName>
    </submittedName>
</protein>
<dbReference type="Gene3D" id="3.20.20.70">
    <property type="entry name" value="Aldolase class I"/>
    <property type="match status" value="1"/>
</dbReference>
<evidence type="ECO:0000256" key="2">
    <source>
        <dbReference type="ARBA" id="ARBA00022485"/>
    </source>
</evidence>
<dbReference type="GO" id="GO:0051539">
    <property type="term" value="F:4 iron, 4 sulfur cluster binding"/>
    <property type="evidence" value="ECO:0007669"/>
    <property type="project" value="UniProtKB-KW"/>
</dbReference>
<dbReference type="InterPro" id="IPR050377">
    <property type="entry name" value="Radical_SAM_PqqE_MftC-like"/>
</dbReference>
<keyword evidence="2" id="KW-0004">4Fe-4S</keyword>
<dbReference type="Pfam" id="PF04055">
    <property type="entry name" value="Radical_SAM"/>
    <property type="match status" value="1"/>
</dbReference>
<dbReference type="GO" id="GO:0003824">
    <property type="term" value="F:catalytic activity"/>
    <property type="evidence" value="ECO:0007669"/>
    <property type="project" value="InterPro"/>
</dbReference>
<evidence type="ECO:0000259" key="7">
    <source>
        <dbReference type="PROSITE" id="PS51918"/>
    </source>
</evidence>
<dbReference type="Proteomes" id="UP000005439">
    <property type="component" value="Chromosome"/>
</dbReference>
<evidence type="ECO:0000313" key="9">
    <source>
        <dbReference type="Proteomes" id="UP000005439"/>
    </source>
</evidence>
<accession>G8TS21</accession>
<dbReference type="PROSITE" id="PS51918">
    <property type="entry name" value="RADICAL_SAM"/>
    <property type="match status" value="1"/>
</dbReference>
<evidence type="ECO:0000256" key="4">
    <source>
        <dbReference type="ARBA" id="ARBA00022723"/>
    </source>
</evidence>
<dbReference type="PANTHER" id="PTHR11228">
    <property type="entry name" value="RADICAL SAM DOMAIN PROTEIN"/>
    <property type="match status" value="1"/>
</dbReference>
<evidence type="ECO:0000256" key="1">
    <source>
        <dbReference type="ARBA" id="ARBA00001966"/>
    </source>
</evidence>
<dbReference type="InterPro" id="IPR058240">
    <property type="entry name" value="rSAM_sf"/>
</dbReference>
<feature type="domain" description="Radical SAM core" evidence="7">
    <location>
        <begin position="5"/>
        <end position="221"/>
    </location>
</feature>
<dbReference type="STRING" id="679936.Sulac_0844"/>
<organism evidence="8 9">
    <name type="scientific">Sulfobacillus acidophilus (strain ATCC 700253 / DSM 10332 / NAL)</name>
    <dbReference type="NCBI Taxonomy" id="679936"/>
    <lineage>
        <taxon>Bacteria</taxon>
        <taxon>Bacillati</taxon>
        <taxon>Bacillota</taxon>
        <taxon>Clostridia</taxon>
        <taxon>Eubacteriales</taxon>
        <taxon>Clostridiales Family XVII. Incertae Sedis</taxon>
        <taxon>Sulfobacillus</taxon>
    </lineage>
</organism>
<dbReference type="KEGG" id="sap:Sulac_0844"/>
<gene>
    <name evidence="8" type="ordered locus">Sulac_0844</name>
</gene>
<comment type="cofactor">
    <cofactor evidence="1">
        <name>[4Fe-4S] cluster</name>
        <dbReference type="ChEBI" id="CHEBI:49883"/>
    </cofactor>
</comment>
<dbReference type="PANTHER" id="PTHR11228:SF34">
    <property type="entry name" value="TUNGSTEN-CONTAINING ALDEHYDE FERREDOXIN OXIDOREDUCTASE COFACTOR MODIFYING PROTEIN"/>
    <property type="match status" value="1"/>
</dbReference>
<keyword evidence="6" id="KW-0411">Iron-sulfur</keyword>
<dbReference type="CDD" id="cd21123">
    <property type="entry name" value="SPASM_MftC-like"/>
    <property type="match status" value="1"/>
</dbReference>
<dbReference type="InterPro" id="IPR006638">
    <property type="entry name" value="Elp3/MiaA/NifB-like_rSAM"/>
</dbReference>